<dbReference type="Proteomes" id="UP001247805">
    <property type="component" value="Unassembled WGS sequence"/>
</dbReference>
<accession>A0ABU3SUS9</accession>
<name>A0ABU3SUS9_9ALTE</name>
<evidence type="ECO:0000313" key="1">
    <source>
        <dbReference type="EMBL" id="MDU0353774.1"/>
    </source>
</evidence>
<sequence length="95" mass="9766">MITVKIDGVSVTADVLTSGANAIGGVTAVAFRLADNDAALSPDSTFKIDDVAIYSDTAGTVSVFTDDFESYTDGYDLDQSPYSSATSEAVVGTEP</sequence>
<organism evidence="1 2">
    <name type="scientific">Paraglaciecola aquimarina</name>
    <dbReference type="NCBI Taxonomy" id="1235557"/>
    <lineage>
        <taxon>Bacteria</taxon>
        <taxon>Pseudomonadati</taxon>
        <taxon>Pseudomonadota</taxon>
        <taxon>Gammaproteobacteria</taxon>
        <taxon>Alteromonadales</taxon>
        <taxon>Alteromonadaceae</taxon>
        <taxon>Paraglaciecola</taxon>
    </lineage>
</organism>
<protein>
    <submittedName>
        <fullName evidence="1">Uncharacterized protein</fullName>
    </submittedName>
</protein>
<comment type="caution">
    <text evidence="1">The sequence shown here is derived from an EMBL/GenBank/DDBJ whole genome shotgun (WGS) entry which is preliminary data.</text>
</comment>
<reference evidence="1 2" key="1">
    <citation type="submission" date="2023-10" db="EMBL/GenBank/DDBJ databases">
        <title>Glaciecola aquimarina strain GGW-M5 nov., isolated from a coastal seawater.</title>
        <authorList>
            <person name="Bayburt H."/>
            <person name="Kim J.M."/>
            <person name="Choi B.J."/>
            <person name="Jeon C.O."/>
        </authorList>
    </citation>
    <scope>NUCLEOTIDE SEQUENCE [LARGE SCALE GENOMIC DNA]</scope>
    <source>
        <strain evidence="1 2">KCTC 32108</strain>
    </source>
</reference>
<evidence type="ECO:0000313" key="2">
    <source>
        <dbReference type="Proteomes" id="UP001247805"/>
    </source>
</evidence>
<proteinExistence type="predicted"/>
<dbReference type="RefSeq" id="WP_316025424.1">
    <property type="nucleotide sequence ID" value="NZ_JAWDIO010000002.1"/>
</dbReference>
<gene>
    <name evidence="1" type="ORF">RS130_07405</name>
</gene>
<keyword evidence="2" id="KW-1185">Reference proteome</keyword>
<dbReference type="EMBL" id="JAWDIO010000002">
    <property type="protein sequence ID" value="MDU0353774.1"/>
    <property type="molecule type" value="Genomic_DNA"/>
</dbReference>